<feature type="domain" description="Peptidase M3A/M3B catalytic" evidence="9">
    <location>
        <begin position="162"/>
        <end position="616"/>
    </location>
</feature>
<keyword evidence="11" id="KW-1185">Reference proteome</keyword>
<evidence type="ECO:0000256" key="6">
    <source>
        <dbReference type="ARBA" id="ARBA00023049"/>
    </source>
</evidence>
<dbReference type="SUPFAM" id="SSF55486">
    <property type="entry name" value="Metalloproteases ('zincins'), catalytic domain"/>
    <property type="match status" value="1"/>
</dbReference>
<dbReference type="GO" id="GO:0006508">
    <property type="term" value="P:proteolysis"/>
    <property type="evidence" value="ECO:0007669"/>
    <property type="project" value="UniProtKB-KW"/>
</dbReference>
<accession>A0A5J4P3G0</accession>
<gene>
    <name evidence="10" type="ORF">DEA37_0014894</name>
</gene>
<evidence type="ECO:0000256" key="2">
    <source>
        <dbReference type="ARBA" id="ARBA00022670"/>
    </source>
</evidence>
<evidence type="ECO:0000256" key="1">
    <source>
        <dbReference type="ARBA" id="ARBA00006040"/>
    </source>
</evidence>
<feature type="signal peptide" evidence="8">
    <location>
        <begin position="1"/>
        <end position="20"/>
    </location>
</feature>
<keyword evidence="3 7" id="KW-0479">Metal-binding</keyword>
<keyword evidence="6 7" id="KW-0482">Metalloprotease</keyword>
<name>A0A5J4P3G0_9TREM</name>
<dbReference type="GO" id="GO:0006518">
    <property type="term" value="P:peptide metabolic process"/>
    <property type="evidence" value="ECO:0007669"/>
    <property type="project" value="TreeGrafter"/>
</dbReference>
<dbReference type="InterPro" id="IPR024077">
    <property type="entry name" value="Neurolysin/TOP_dom2"/>
</dbReference>
<dbReference type="InterPro" id="IPR024079">
    <property type="entry name" value="MetalloPept_cat_dom_sf"/>
</dbReference>
<evidence type="ECO:0000259" key="9">
    <source>
        <dbReference type="Pfam" id="PF01432"/>
    </source>
</evidence>
<evidence type="ECO:0000256" key="8">
    <source>
        <dbReference type="SAM" id="SignalP"/>
    </source>
</evidence>
<comment type="cofactor">
    <cofactor evidence="7">
        <name>Zn(2+)</name>
        <dbReference type="ChEBI" id="CHEBI:29105"/>
    </cofactor>
    <text evidence="7">Binds 1 zinc ion.</text>
</comment>
<dbReference type="Proteomes" id="UP000324629">
    <property type="component" value="Unassembled WGS sequence"/>
</dbReference>
<reference evidence="10 11" key="1">
    <citation type="journal article" date="2019" name="Gigascience">
        <title>Whole-genome sequence of the oriental lung fluke Paragonimus westermani.</title>
        <authorList>
            <person name="Oey H."/>
            <person name="Zakrzewski M."/>
            <person name="Narain K."/>
            <person name="Devi K.R."/>
            <person name="Agatsuma T."/>
            <person name="Nawaratna S."/>
            <person name="Gobert G.N."/>
            <person name="Jones M.K."/>
            <person name="Ragan M.A."/>
            <person name="McManus D.P."/>
            <person name="Krause L."/>
        </authorList>
    </citation>
    <scope>NUCLEOTIDE SEQUENCE [LARGE SCALE GENOMIC DNA]</scope>
    <source>
        <strain evidence="10 11">IND2009</strain>
    </source>
</reference>
<dbReference type="CDD" id="cd06455">
    <property type="entry name" value="M3A_TOP"/>
    <property type="match status" value="1"/>
</dbReference>
<evidence type="ECO:0000256" key="5">
    <source>
        <dbReference type="ARBA" id="ARBA00022833"/>
    </source>
</evidence>
<dbReference type="InterPro" id="IPR045090">
    <property type="entry name" value="Pept_M3A_M3B"/>
</dbReference>
<comment type="similarity">
    <text evidence="1 7">Belongs to the peptidase M3 family.</text>
</comment>
<dbReference type="Pfam" id="PF01432">
    <property type="entry name" value="Peptidase_M3"/>
    <property type="match status" value="1"/>
</dbReference>
<evidence type="ECO:0000313" key="11">
    <source>
        <dbReference type="Proteomes" id="UP000324629"/>
    </source>
</evidence>
<evidence type="ECO:0000313" key="10">
    <source>
        <dbReference type="EMBL" id="KAA3682060.1"/>
    </source>
</evidence>
<dbReference type="PANTHER" id="PTHR11804">
    <property type="entry name" value="PROTEASE M3 THIMET OLIGOPEPTIDASE-RELATED"/>
    <property type="match status" value="1"/>
</dbReference>
<keyword evidence="5 7" id="KW-0862">Zinc</keyword>
<dbReference type="GO" id="GO:0046872">
    <property type="term" value="F:metal ion binding"/>
    <property type="evidence" value="ECO:0007669"/>
    <property type="project" value="UniProtKB-UniRule"/>
</dbReference>
<dbReference type="GO" id="GO:0005758">
    <property type="term" value="C:mitochondrial intermembrane space"/>
    <property type="evidence" value="ECO:0007669"/>
    <property type="project" value="TreeGrafter"/>
</dbReference>
<keyword evidence="4 7" id="KW-0378">Hydrolase</keyword>
<evidence type="ECO:0000256" key="3">
    <source>
        <dbReference type="ARBA" id="ARBA00022723"/>
    </source>
</evidence>
<protein>
    <submittedName>
        <fullName evidence="10">Thimet oligopeptidase</fullName>
    </submittedName>
</protein>
<comment type="caution">
    <text evidence="10">The sequence shown here is derived from an EMBL/GenBank/DDBJ whole genome shotgun (WGS) entry which is preliminary data.</text>
</comment>
<organism evidence="10 11">
    <name type="scientific">Paragonimus westermani</name>
    <dbReference type="NCBI Taxonomy" id="34504"/>
    <lineage>
        <taxon>Eukaryota</taxon>
        <taxon>Metazoa</taxon>
        <taxon>Spiralia</taxon>
        <taxon>Lophotrochozoa</taxon>
        <taxon>Platyhelminthes</taxon>
        <taxon>Trematoda</taxon>
        <taxon>Digenea</taxon>
        <taxon>Plagiorchiida</taxon>
        <taxon>Troglotremata</taxon>
        <taxon>Troglotrematidae</taxon>
        <taxon>Paragonimus</taxon>
    </lineage>
</organism>
<dbReference type="Gene3D" id="3.40.390.10">
    <property type="entry name" value="Collagenase (Catalytic Domain)"/>
    <property type="match status" value="1"/>
</dbReference>
<dbReference type="FunFam" id="3.40.390.10:FF:000006">
    <property type="entry name" value="Thimet oligopeptidase 1"/>
    <property type="match status" value="1"/>
</dbReference>
<dbReference type="Gene3D" id="1.10.1370.10">
    <property type="entry name" value="Neurolysin, domain 3"/>
    <property type="match status" value="1"/>
</dbReference>
<dbReference type="EMBL" id="QNGE01000078">
    <property type="protein sequence ID" value="KAA3682060.1"/>
    <property type="molecule type" value="Genomic_DNA"/>
</dbReference>
<proteinExistence type="inferred from homology"/>
<dbReference type="GO" id="GO:0004222">
    <property type="term" value="F:metalloendopeptidase activity"/>
    <property type="evidence" value="ECO:0007669"/>
    <property type="project" value="InterPro"/>
</dbReference>
<evidence type="ECO:0000256" key="4">
    <source>
        <dbReference type="ARBA" id="ARBA00022801"/>
    </source>
</evidence>
<dbReference type="AlphaFoldDB" id="A0A5J4P3G0"/>
<keyword evidence="2 7" id="KW-0645">Protease</keyword>
<dbReference type="InterPro" id="IPR001567">
    <property type="entry name" value="Pept_M3A_M3B_dom"/>
</dbReference>
<sequence>MFLLNRVLRFVLCRMSSVNGCHISWKISVENVDSRTSALIEKARSMYDAIASTSDVSWESTAQKLSLFEADYFTEKNALDFPQYVFPSKEIRDASVNSTRKISDVEVELEMRKDVFDKFVLVQSKLDSSVPHEIKRYVDRKAPSGKLQLSLKYPHYFPASEKAENPETRKALETAFNSRCMKENHPILKRLMEVRKERSSLLGFPTHADFMLDTRMAKTAQNVASFLQEVAQKLELLRSKECARLLGLKREECERLGLPFVNRLEPWDFRYYMNLAKERDYSVDQQKLKKYFPLDAVKAGVLRLYQHLLGLTFARVETTDVWHPEVEMYSVTDTTTETLLGYFYLDLHPRDGKYSHAAVFELQPGCVRSSATASGEGTERQVTIAAMVANFTGPTAEQPVAYLLHDEVETFFHEFGHLMHQLCARADMAIFSGTRVETDFVECPSQMLENWVWTEDGLKALLGDAFSAMPRDLLDSLLASRTAGAGLFYARQLLLASFDQAIHTSRWNDDPQEVYVELSRKIIGIDPSPCTCMPASFAHLAGGYDARYYGYMWSLVFSADLYETRFRHAPDGGCLSTSVGLEYRQKILQPGGTKDAMDMLRDFLGREPESKAFFKLLGIDD</sequence>
<keyword evidence="8" id="KW-0732">Signal</keyword>
<feature type="chain" id="PRO_5023939487" evidence="8">
    <location>
        <begin position="21"/>
        <end position="621"/>
    </location>
</feature>
<evidence type="ECO:0000256" key="7">
    <source>
        <dbReference type="RuleBase" id="RU003435"/>
    </source>
</evidence>
<dbReference type="PANTHER" id="PTHR11804:SF84">
    <property type="entry name" value="SACCHAROLYSIN"/>
    <property type="match status" value="1"/>
</dbReference>